<dbReference type="PIRSF" id="PIRSF000098">
    <property type="entry name" value="Homoser_dehydrog"/>
    <property type="match status" value="1"/>
</dbReference>
<accession>A0A381PFE4</accession>
<evidence type="ECO:0000256" key="2">
    <source>
        <dbReference type="ARBA" id="ARBA00005062"/>
    </source>
</evidence>
<evidence type="ECO:0000256" key="10">
    <source>
        <dbReference type="ARBA" id="ARBA00023167"/>
    </source>
</evidence>
<dbReference type="Pfam" id="PF03447">
    <property type="entry name" value="NAD_binding_3"/>
    <property type="match status" value="1"/>
</dbReference>
<dbReference type="InterPro" id="IPR036291">
    <property type="entry name" value="NAD(P)-bd_dom_sf"/>
</dbReference>
<dbReference type="SUPFAM" id="SSF55021">
    <property type="entry name" value="ACT-like"/>
    <property type="match status" value="1"/>
</dbReference>
<dbReference type="PROSITE" id="PS51671">
    <property type="entry name" value="ACT"/>
    <property type="match status" value="1"/>
</dbReference>
<evidence type="ECO:0000256" key="4">
    <source>
        <dbReference type="ARBA" id="ARBA00013213"/>
    </source>
</evidence>
<keyword evidence="7" id="KW-0791">Threonine biosynthesis</keyword>
<evidence type="ECO:0000256" key="7">
    <source>
        <dbReference type="ARBA" id="ARBA00022697"/>
    </source>
</evidence>
<dbReference type="Pfam" id="PF00742">
    <property type="entry name" value="Homoserine_dh"/>
    <property type="match status" value="1"/>
</dbReference>
<dbReference type="FunFam" id="3.30.360.10:FF:000005">
    <property type="entry name" value="Homoserine dehydrogenase"/>
    <property type="match status" value="1"/>
</dbReference>
<protein>
    <recommendedName>
        <fullName evidence="5">Homoserine dehydrogenase</fullName>
        <ecNumber evidence="4">1.1.1.3</ecNumber>
    </recommendedName>
</protein>
<evidence type="ECO:0000256" key="3">
    <source>
        <dbReference type="ARBA" id="ARBA00006753"/>
    </source>
</evidence>
<sequence>MSGEVPDEINVGLMGLGVVGTGVAAYILGKASSLAAVTGRNVNLKKVLVRDITRARDIDLPSGLLTTNAEDILADAEIHIVVEVIGGTDPVENHLKQALAAGKHIVTANKEVMAKSGPELLALARKNGANILFEASVGGGIPIVGCLMNELAANDIRSIRSIINGTTNYILTRMANERTSFDQALGEAQGLGYAEADPTNDIEGIDAAYKLTILASLAYRQPFQSADVYCEGISRLEPQDFRYAQELGYAIKSLAIANLDDGAVQLRVYPALVPSEHMLAKVDGVYNAVEVDGSLCGQVLFHGMGAGSEPTTSAVVGDLIEVVRKMGSQSRSSGSQEWAGPGNGAALTVRPIGDLQARYYIRLDVADNPGVLAQIAQVLGDGEISIAAVLQRDTNAEAGSAEIVITTHPAKGASMQDALQIMAGLSQVRRVSNVIRIEE</sequence>
<dbReference type="InterPro" id="IPR005106">
    <property type="entry name" value="Asp/hSer_DH_NAD-bd"/>
</dbReference>
<dbReference type="InterPro" id="IPR002912">
    <property type="entry name" value="ACT_dom"/>
</dbReference>
<evidence type="ECO:0000259" key="11">
    <source>
        <dbReference type="PROSITE" id="PS51671"/>
    </source>
</evidence>
<keyword evidence="6" id="KW-0028">Amino-acid biosynthesis</keyword>
<dbReference type="UniPathway" id="UPA00050">
    <property type="reaction ID" value="UER00063"/>
</dbReference>
<dbReference type="InterPro" id="IPR001342">
    <property type="entry name" value="HDH_cat"/>
</dbReference>
<dbReference type="UniPathway" id="UPA00051">
    <property type="reaction ID" value="UER00465"/>
</dbReference>
<evidence type="ECO:0000256" key="8">
    <source>
        <dbReference type="ARBA" id="ARBA00022857"/>
    </source>
</evidence>
<dbReference type="AlphaFoldDB" id="A0A381PFE4"/>
<dbReference type="GO" id="GO:0009086">
    <property type="term" value="P:methionine biosynthetic process"/>
    <property type="evidence" value="ECO:0007669"/>
    <property type="project" value="UniProtKB-KW"/>
</dbReference>
<evidence type="ECO:0000256" key="5">
    <source>
        <dbReference type="ARBA" id="ARBA00013376"/>
    </source>
</evidence>
<evidence type="ECO:0000256" key="9">
    <source>
        <dbReference type="ARBA" id="ARBA00023002"/>
    </source>
</evidence>
<dbReference type="InterPro" id="IPR016204">
    <property type="entry name" value="HDH"/>
</dbReference>
<dbReference type="InterPro" id="IPR045865">
    <property type="entry name" value="ACT-like_dom_sf"/>
</dbReference>
<evidence type="ECO:0000256" key="1">
    <source>
        <dbReference type="ARBA" id="ARBA00005056"/>
    </source>
</evidence>
<dbReference type="EMBL" id="UINC01000947">
    <property type="protein sequence ID" value="SUZ64957.1"/>
    <property type="molecule type" value="Genomic_DNA"/>
</dbReference>
<dbReference type="SUPFAM" id="SSF51735">
    <property type="entry name" value="NAD(P)-binding Rossmann-fold domains"/>
    <property type="match status" value="1"/>
</dbReference>
<dbReference type="PANTHER" id="PTHR43331">
    <property type="entry name" value="HOMOSERINE DEHYDROGENASE"/>
    <property type="match status" value="1"/>
</dbReference>
<comment type="pathway">
    <text evidence="2">Amino-acid biosynthesis; L-methionine biosynthesis via de novo pathway; L-homoserine from L-aspartate: step 3/3.</text>
</comment>
<dbReference type="CDD" id="cd04881">
    <property type="entry name" value="ACT_HSDH-Hom"/>
    <property type="match status" value="1"/>
</dbReference>
<dbReference type="SUPFAM" id="SSF55347">
    <property type="entry name" value="Glyceraldehyde-3-phosphate dehydrogenase-like, C-terminal domain"/>
    <property type="match status" value="1"/>
</dbReference>
<keyword evidence="10" id="KW-0486">Methionine biosynthesis</keyword>
<organism evidence="12">
    <name type="scientific">marine metagenome</name>
    <dbReference type="NCBI Taxonomy" id="408172"/>
    <lineage>
        <taxon>unclassified sequences</taxon>
        <taxon>metagenomes</taxon>
        <taxon>ecological metagenomes</taxon>
    </lineage>
</organism>
<dbReference type="GO" id="GO:0009088">
    <property type="term" value="P:threonine biosynthetic process"/>
    <property type="evidence" value="ECO:0007669"/>
    <property type="project" value="UniProtKB-UniPathway"/>
</dbReference>
<keyword evidence="8" id="KW-0521">NADP</keyword>
<evidence type="ECO:0000256" key="6">
    <source>
        <dbReference type="ARBA" id="ARBA00022605"/>
    </source>
</evidence>
<gene>
    <name evidence="12" type="ORF">METZ01_LOCUS17811</name>
</gene>
<evidence type="ECO:0000313" key="12">
    <source>
        <dbReference type="EMBL" id="SUZ64957.1"/>
    </source>
</evidence>
<keyword evidence="9" id="KW-0560">Oxidoreductase</keyword>
<feature type="domain" description="ACT" evidence="11">
    <location>
        <begin position="360"/>
        <end position="439"/>
    </location>
</feature>
<dbReference type="PROSITE" id="PS01042">
    <property type="entry name" value="HOMOSER_DHGENASE"/>
    <property type="match status" value="1"/>
</dbReference>
<dbReference type="GO" id="GO:0004412">
    <property type="term" value="F:homoserine dehydrogenase activity"/>
    <property type="evidence" value="ECO:0007669"/>
    <property type="project" value="UniProtKB-EC"/>
</dbReference>
<dbReference type="Gene3D" id="3.40.50.720">
    <property type="entry name" value="NAD(P)-binding Rossmann-like Domain"/>
    <property type="match status" value="1"/>
</dbReference>
<dbReference type="NCBIfam" id="NF004976">
    <property type="entry name" value="PRK06349.1"/>
    <property type="match status" value="1"/>
</dbReference>
<comment type="pathway">
    <text evidence="1">Amino-acid biosynthesis; L-threonine biosynthesis; L-threonine from L-aspartate: step 3/5.</text>
</comment>
<dbReference type="EC" id="1.1.1.3" evidence="4"/>
<dbReference type="Gene3D" id="3.30.360.10">
    <property type="entry name" value="Dihydrodipicolinate Reductase, domain 2"/>
    <property type="match status" value="1"/>
</dbReference>
<dbReference type="InterPro" id="IPR019811">
    <property type="entry name" value="HDH_CS"/>
</dbReference>
<name>A0A381PFE4_9ZZZZ</name>
<dbReference type="Gene3D" id="3.30.70.260">
    <property type="match status" value="1"/>
</dbReference>
<proteinExistence type="inferred from homology"/>
<reference evidence="12" key="1">
    <citation type="submission" date="2018-05" db="EMBL/GenBank/DDBJ databases">
        <authorList>
            <person name="Lanie J.A."/>
            <person name="Ng W.-L."/>
            <person name="Kazmierczak K.M."/>
            <person name="Andrzejewski T.M."/>
            <person name="Davidsen T.M."/>
            <person name="Wayne K.J."/>
            <person name="Tettelin H."/>
            <person name="Glass J.I."/>
            <person name="Rusch D."/>
            <person name="Podicherti R."/>
            <person name="Tsui H.-C.T."/>
            <person name="Winkler M.E."/>
        </authorList>
    </citation>
    <scope>NUCLEOTIDE SEQUENCE</scope>
</reference>
<dbReference type="PANTHER" id="PTHR43331:SF1">
    <property type="entry name" value="HOMOSERINE DEHYDROGENASE"/>
    <property type="match status" value="1"/>
</dbReference>
<comment type="similarity">
    <text evidence="3">Belongs to the homoserine dehydrogenase family.</text>
</comment>
<dbReference type="GO" id="GO:0050661">
    <property type="term" value="F:NADP binding"/>
    <property type="evidence" value="ECO:0007669"/>
    <property type="project" value="InterPro"/>
</dbReference>